<feature type="signal peptide" evidence="2">
    <location>
        <begin position="1"/>
        <end position="22"/>
    </location>
</feature>
<protein>
    <recommendedName>
        <fullName evidence="3">Peptidase S74 domain-containing protein</fullName>
    </recommendedName>
</protein>
<accession>A0A0G4HPX2</accession>
<evidence type="ECO:0000256" key="1">
    <source>
        <dbReference type="SAM" id="MobiDB-lite"/>
    </source>
</evidence>
<proteinExistence type="predicted"/>
<dbReference type="PROSITE" id="PS51688">
    <property type="entry name" value="ICA"/>
    <property type="match status" value="1"/>
</dbReference>
<sequence length="610" mass="62669">MTKRLVFLSLTLAGSLPHSARGDKEPVFNFEGMFEDFKLNVQKPLEGMAKVPGLDKLAGVKEERYEEKKEAANEKRLDIVADRDADPNNEKQTLKVAGVAGDPTRLLTLSHDTNAPDVLNIEDGDADDTNEIQSLTVSGSSGAATRTLSLSDDPSGDDTLNVEDADSSTSNEIQSLSVTGVAGDATRTFTLSSDPSGADVVNIEDDDADPTNELITAFSFDSSSSTLSVTEGDTTSTADFSACCGGGGGGSTCSTFNTNSGFGSLACGGLGNVACQDGSAYCWVGGGQNNIAQTNKATIAGGEGNQAAGFAFVGGGQNNIGTVFGAVIAGGIGNSCPSGTYCAIGGGLSNQASDKATVGGGESNQATAFGSTVGGGFQNIASGDSATVPGGRDNTASGPFSVAMGRSATANMQSSFIFSDNDPYDVGGTWGTSTSMNSFEIYASDLVAFNLRTGRCIIDGGDAATGLQCTASSDKNRKELLGEPEGKQLLDTLDALEVHRFRYKRPEDNLRGTSETDRQRARALHIGPTAQDFAAAFGFGAATAEGKEATTVSPADLASVGLVGVKELNRQLGDLRKTVADQAKEIEALKEGFALLSAQLKQGGVKTYVA</sequence>
<name>A0A0G4HPX2_9ALVE</name>
<keyword evidence="2" id="KW-0732">Signal</keyword>
<feature type="chain" id="PRO_5005191643" description="Peptidase S74 domain-containing protein" evidence="2">
    <location>
        <begin position="23"/>
        <end position="610"/>
    </location>
</feature>
<evidence type="ECO:0000256" key="2">
    <source>
        <dbReference type="SAM" id="SignalP"/>
    </source>
</evidence>
<feature type="domain" description="Peptidase S74" evidence="3">
    <location>
        <begin position="473"/>
        <end position="579"/>
    </location>
</feature>
<evidence type="ECO:0000313" key="4">
    <source>
        <dbReference type="EMBL" id="CEM46327.1"/>
    </source>
</evidence>
<dbReference type="VEuPathDB" id="CryptoDB:Cvel_7850"/>
<feature type="region of interest" description="Disordered" evidence="1">
    <location>
        <begin position="138"/>
        <end position="158"/>
    </location>
</feature>
<dbReference type="EMBL" id="CDMZ01003426">
    <property type="protein sequence ID" value="CEM46327.1"/>
    <property type="molecule type" value="Genomic_DNA"/>
</dbReference>
<dbReference type="InterPro" id="IPR011049">
    <property type="entry name" value="Serralysin-like_metalloprot_C"/>
</dbReference>
<dbReference type="InterPro" id="IPR030392">
    <property type="entry name" value="S74_ICA"/>
</dbReference>
<feature type="compositionally biased region" description="Polar residues" evidence="1">
    <location>
        <begin position="138"/>
        <end position="152"/>
    </location>
</feature>
<organism evidence="4">
    <name type="scientific">Chromera velia CCMP2878</name>
    <dbReference type="NCBI Taxonomy" id="1169474"/>
    <lineage>
        <taxon>Eukaryota</taxon>
        <taxon>Sar</taxon>
        <taxon>Alveolata</taxon>
        <taxon>Colpodellida</taxon>
        <taxon>Chromeraceae</taxon>
        <taxon>Chromera</taxon>
    </lineage>
</organism>
<dbReference type="AlphaFoldDB" id="A0A0G4HPX2"/>
<evidence type="ECO:0000259" key="3">
    <source>
        <dbReference type="PROSITE" id="PS51688"/>
    </source>
</evidence>
<gene>
    <name evidence="4" type="ORF">Cvel_7850</name>
</gene>
<reference evidence="4" key="1">
    <citation type="submission" date="2014-11" db="EMBL/GenBank/DDBJ databases">
        <authorList>
            <person name="Otto D Thomas"/>
            <person name="Naeem Raeece"/>
        </authorList>
    </citation>
    <scope>NUCLEOTIDE SEQUENCE</scope>
</reference>
<dbReference type="Gene3D" id="2.150.10.10">
    <property type="entry name" value="Serralysin-like metalloprotease, C-terminal"/>
    <property type="match status" value="1"/>
</dbReference>